<keyword evidence="11" id="KW-1185">Reference proteome</keyword>
<dbReference type="FunFam" id="1.10.287.130:FF:000023">
    <property type="entry name" value="Sensor histidine kinase/response regulator, putative"/>
    <property type="match status" value="1"/>
</dbReference>
<dbReference type="InParanoid" id="A0A316VM93"/>
<feature type="non-terminal residue" evidence="10">
    <location>
        <position position="1"/>
    </location>
</feature>
<feature type="modified residue" description="4-aspartylphosphate" evidence="6">
    <location>
        <position position="968"/>
    </location>
</feature>
<dbReference type="PROSITE" id="PS50110">
    <property type="entry name" value="RESPONSE_REGULATORY"/>
    <property type="match status" value="1"/>
</dbReference>
<reference evidence="10 11" key="1">
    <citation type="journal article" date="2018" name="Mol. Biol. Evol.">
        <title>Broad Genomic Sampling Reveals a Smut Pathogenic Ancestry of the Fungal Clade Ustilaginomycotina.</title>
        <authorList>
            <person name="Kijpornyongpan T."/>
            <person name="Mondo S.J."/>
            <person name="Barry K."/>
            <person name="Sandor L."/>
            <person name="Lee J."/>
            <person name="Lipzen A."/>
            <person name="Pangilinan J."/>
            <person name="LaButti K."/>
            <person name="Hainaut M."/>
            <person name="Henrissat B."/>
            <person name="Grigoriev I.V."/>
            <person name="Spatafora J.W."/>
            <person name="Aime M.C."/>
        </authorList>
    </citation>
    <scope>NUCLEOTIDE SEQUENCE [LARGE SCALE GENOMIC DNA]</scope>
    <source>
        <strain evidence="10 11">MCA 3882</strain>
    </source>
</reference>
<dbReference type="InterPro" id="IPR003661">
    <property type="entry name" value="HisK_dim/P_dom"/>
</dbReference>
<evidence type="ECO:0000256" key="5">
    <source>
        <dbReference type="ARBA" id="ARBA00022777"/>
    </source>
</evidence>
<organism evidence="10 11">
    <name type="scientific">Meira miltonrushii</name>
    <dbReference type="NCBI Taxonomy" id="1280837"/>
    <lineage>
        <taxon>Eukaryota</taxon>
        <taxon>Fungi</taxon>
        <taxon>Dikarya</taxon>
        <taxon>Basidiomycota</taxon>
        <taxon>Ustilaginomycotina</taxon>
        <taxon>Exobasidiomycetes</taxon>
        <taxon>Exobasidiales</taxon>
        <taxon>Brachybasidiaceae</taxon>
        <taxon>Meira</taxon>
    </lineage>
</organism>
<keyword evidence="5" id="KW-0418">Kinase</keyword>
<keyword evidence="4" id="KW-0808">Transferase</keyword>
<dbReference type="Gene3D" id="3.30.565.10">
    <property type="entry name" value="Histidine kinase-like ATPase, C-terminal domain"/>
    <property type="match status" value="1"/>
</dbReference>
<protein>
    <recommendedName>
        <fullName evidence="2">histidine kinase</fullName>
        <ecNumber evidence="2">2.7.13.3</ecNumber>
    </recommendedName>
</protein>
<dbReference type="InterPro" id="IPR004358">
    <property type="entry name" value="Sig_transdc_His_kin-like_C"/>
</dbReference>
<evidence type="ECO:0000256" key="3">
    <source>
        <dbReference type="ARBA" id="ARBA00022553"/>
    </source>
</evidence>
<keyword evidence="3 6" id="KW-0597">Phosphoprotein</keyword>
<evidence type="ECO:0000256" key="1">
    <source>
        <dbReference type="ARBA" id="ARBA00000085"/>
    </source>
</evidence>
<name>A0A316VM93_9BASI</name>
<dbReference type="STRING" id="1280837.A0A316VM93"/>
<dbReference type="SUPFAM" id="SSF55781">
    <property type="entry name" value="GAF domain-like"/>
    <property type="match status" value="1"/>
</dbReference>
<dbReference type="PANTHER" id="PTHR43047:SF72">
    <property type="entry name" value="OSMOSENSING HISTIDINE PROTEIN KINASE SLN1"/>
    <property type="match status" value="1"/>
</dbReference>
<feature type="domain" description="Response regulatory" evidence="9">
    <location>
        <begin position="916"/>
        <end position="1046"/>
    </location>
</feature>
<dbReference type="SUPFAM" id="SSF55874">
    <property type="entry name" value="ATPase domain of HSP90 chaperone/DNA topoisomerase II/histidine kinase"/>
    <property type="match status" value="1"/>
</dbReference>
<dbReference type="CDD" id="cd00082">
    <property type="entry name" value="HisKA"/>
    <property type="match status" value="1"/>
</dbReference>
<dbReference type="InterPro" id="IPR005467">
    <property type="entry name" value="His_kinase_dom"/>
</dbReference>
<dbReference type="GO" id="GO:0009927">
    <property type="term" value="F:histidine phosphotransfer kinase activity"/>
    <property type="evidence" value="ECO:0007669"/>
    <property type="project" value="TreeGrafter"/>
</dbReference>
<evidence type="ECO:0000256" key="2">
    <source>
        <dbReference type="ARBA" id="ARBA00012438"/>
    </source>
</evidence>
<dbReference type="SUPFAM" id="SSF52172">
    <property type="entry name" value="CheY-like"/>
    <property type="match status" value="1"/>
</dbReference>
<dbReference type="InterPro" id="IPR003594">
    <property type="entry name" value="HATPase_dom"/>
</dbReference>
<evidence type="ECO:0000259" key="9">
    <source>
        <dbReference type="PROSITE" id="PS50110"/>
    </source>
</evidence>
<dbReference type="InterPro" id="IPR036890">
    <property type="entry name" value="HATPase_C_sf"/>
</dbReference>
<dbReference type="AlphaFoldDB" id="A0A316VM93"/>
<dbReference type="InterPro" id="IPR001789">
    <property type="entry name" value="Sig_transdc_resp-reg_receiver"/>
</dbReference>
<dbReference type="GO" id="GO:0005886">
    <property type="term" value="C:plasma membrane"/>
    <property type="evidence" value="ECO:0007669"/>
    <property type="project" value="TreeGrafter"/>
</dbReference>
<dbReference type="PROSITE" id="PS50109">
    <property type="entry name" value="HIS_KIN"/>
    <property type="match status" value="1"/>
</dbReference>
<dbReference type="EMBL" id="KZ819602">
    <property type="protein sequence ID" value="PWN38430.1"/>
    <property type="molecule type" value="Genomic_DNA"/>
</dbReference>
<dbReference type="EC" id="2.7.13.3" evidence="2"/>
<dbReference type="InterPro" id="IPR003018">
    <property type="entry name" value="GAF"/>
</dbReference>
<dbReference type="InterPro" id="IPR036097">
    <property type="entry name" value="HisK_dim/P_sf"/>
</dbReference>
<dbReference type="RefSeq" id="XP_025358732.1">
    <property type="nucleotide sequence ID" value="XM_025496097.1"/>
</dbReference>
<accession>A0A316VM93</accession>
<dbReference type="Pfam" id="PF01590">
    <property type="entry name" value="GAF"/>
    <property type="match status" value="1"/>
</dbReference>
<evidence type="ECO:0000313" key="11">
    <source>
        <dbReference type="Proteomes" id="UP000245771"/>
    </source>
</evidence>
<evidence type="ECO:0000259" key="8">
    <source>
        <dbReference type="PROSITE" id="PS50109"/>
    </source>
</evidence>
<dbReference type="OrthoDB" id="21225at2759"/>
<evidence type="ECO:0000256" key="4">
    <source>
        <dbReference type="ARBA" id="ARBA00022679"/>
    </source>
</evidence>
<dbReference type="SMART" id="SM00387">
    <property type="entry name" value="HATPase_c"/>
    <property type="match status" value="1"/>
</dbReference>
<feature type="domain" description="Histidine kinase" evidence="8">
    <location>
        <begin position="395"/>
        <end position="663"/>
    </location>
</feature>
<dbReference type="Gene3D" id="1.10.287.130">
    <property type="match status" value="1"/>
</dbReference>
<dbReference type="PANTHER" id="PTHR43047">
    <property type="entry name" value="TWO-COMPONENT HISTIDINE PROTEIN KINASE"/>
    <property type="match status" value="1"/>
</dbReference>
<dbReference type="GO" id="GO:0000155">
    <property type="term" value="F:phosphorelay sensor kinase activity"/>
    <property type="evidence" value="ECO:0007669"/>
    <property type="project" value="InterPro"/>
</dbReference>
<dbReference type="SMART" id="SM00448">
    <property type="entry name" value="REC"/>
    <property type="match status" value="1"/>
</dbReference>
<dbReference type="Proteomes" id="UP000245771">
    <property type="component" value="Unassembled WGS sequence"/>
</dbReference>
<feature type="region of interest" description="Disordered" evidence="7">
    <location>
        <begin position="877"/>
        <end position="896"/>
    </location>
</feature>
<dbReference type="GeneID" id="37017878"/>
<evidence type="ECO:0000256" key="7">
    <source>
        <dbReference type="SAM" id="MobiDB-lite"/>
    </source>
</evidence>
<comment type="catalytic activity">
    <reaction evidence="1">
        <text>ATP + protein L-histidine = ADP + protein N-phospho-L-histidine.</text>
        <dbReference type="EC" id="2.7.13.3"/>
    </reaction>
</comment>
<dbReference type="Pfam" id="PF00512">
    <property type="entry name" value="HisKA"/>
    <property type="match status" value="1"/>
</dbReference>
<sequence length="1046" mass="116295">GLGRRVEEFYRKHGYLPAIMPPDESERRQALRRYGPPTVRGNVNFERIAHLVKLVFNTKLVLISLVGEQTQFFQTEVGAKGLGYTKDWLQKVAAPRDCSMCAHAILQPADEPLVVLDTLRDWRFAGNPLVIGDPHIRFYAGTPLRTSDGHNLGSLCIIDDVPWADFNPRLRHTLREFGRVVMREMELIRDTIHLRTQDRMQHSIESFTRECIEMESIEAEDDKEHKQGLHQVYALAAKSMNEALQATGAIVFDLSQFELMEERKVPPMAVLGACESQAPPSTREQPVPLSSYHRIANFLRRHRAGFFYSYIPAPFRHLLPPSTSNLLLVPIFGLNRQPFALLCAYSRQTDDGPTLEDFKESGLQYLRAMGTIILSAILKKDIMLADKAKSHFISNISHELRTPLHGILAAAELLNETKLNSTQGSYLETVEACGKSLLELVNHVLDFTKLSGNFHAKQAVVKPSQRCDLVKLVQEVCESSWIGQMAKNLESRQTAGIGSAYAHGSEVSSSHSSLDALETKIPIAAGYNNLVETVIDVSMRTAGWLVKCDAGGIRRVLMNLIGNSLKFTTKGFVHVSLREVQSSETHVLVELGVTDTGKGISRSFLEEQLFHPFTQENHLGPGTGLGLSIVNSIVQSPAINGKIDVWSTVGQGTEIRVTCELELCKDDETEGPIYKPFLNVEHQRSISFLGFDEELRGQSDLKDVLRSYFEDWWRFEFLDNIEKGDMILINDDLSLIRKVLDVRSAPLPPIILLTGARGSSIVEELCDEYQQSGGVVRLLFKPAGPAKLEAVTDFCLQCFERGQAGLPMIDLNSAHTTPLPSPAVSREDGKRQDYFANADNVTNDDAVTPRGPPAISTSTATDGVVPRPGMRPKLSNDLRRNSHHISPGPPTSADSALIRRHSSEGRTAAANNKRLQILSVEDNSINRKVLAAFFAKMDVDLVEATNGEEGVRTFEAYGPFHFDVIFMDLSMPVLDGIGAMTQIRKIEAERFKNEQSNTMAWARSKIFALTGRSSDEDKRRAFAMGADGFIVKPLSYKVLSSLIHTI</sequence>
<dbReference type="PRINTS" id="PR00344">
    <property type="entry name" value="BCTRLSENSOR"/>
</dbReference>
<evidence type="ECO:0000256" key="6">
    <source>
        <dbReference type="PROSITE-ProRule" id="PRU00169"/>
    </source>
</evidence>
<dbReference type="SMART" id="SM00388">
    <property type="entry name" value="HisKA"/>
    <property type="match status" value="1"/>
</dbReference>
<feature type="non-terminal residue" evidence="10">
    <location>
        <position position="1046"/>
    </location>
</feature>
<proteinExistence type="predicted"/>
<gene>
    <name evidence="10" type="ORF">FA14DRAFT_115194</name>
</gene>
<dbReference type="SUPFAM" id="SSF47384">
    <property type="entry name" value="Homodimeric domain of signal transducing histidine kinase"/>
    <property type="match status" value="1"/>
</dbReference>
<dbReference type="InterPro" id="IPR011006">
    <property type="entry name" value="CheY-like_superfamily"/>
</dbReference>
<dbReference type="Pfam" id="PF00072">
    <property type="entry name" value="Response_reg"/>
    <property type="match status" value="1"/>
</dbReference>
<dbReference type="CDD" id="cd17546">
    <property type="entry name" value="REC_hyHK_CKI1_RcsC-like"/>
    <property type="match status" value="1"/>
</dbReference>
<feature type="region of interest" description="Disordered" evidence="7">
    <location>
        <begin position="838"/>
        <end position="868"/>
    </location>
</feature>
<evidence type="ECO:0000313" key="10">
    <source>
        <dbReference type="EMBL" id="PWN38430.1"/>
    </source>
</evidence>
<dbReference type="Gene3D" id="3.40.50.2300">
    <property type="match status" value="1"/>
</dbReference>
<dbReference type="Pfam" id="PF02518">
    <property type="entry name" value="HATPase_c"/>
    <property type="match status" value="1"/>
</dbReference>